<dbReference type="Proteomes" id="UP000018144">
    <property type="component" value="Unassembled WGS sequence"/>
</dbReference>
<reference evidence="1 2" key="1">
    <citation type="journal article" date="2013" name="PLoS Genet.">
        <title>The genome and development-dependent transcriptomes of Pyronema confluens: a window into fungal evolution.</title>
        <authorList>
            <person name="Traeger S."/>
            <person name="Altegoer F."/>
            <person name="Freitag M."/>
            <person name="Gabaldon T."/>
            <person name="Kempken F."/>
            <person name="Kumar A."/>
            <person name="Marcet-Houben M."/>
            <person name="Poggeler S."/>
            <person name="Stajich J.E."/>
            <person name="Nowrousian M."/>
        </authorList>
    </citation>
    <scope>NUCLEOTIDE SEQUENCE [LARGE SCALE GENOMIC DNA]</scope>
    <source>
        <strain evidence="2">CBS 100304</strain>
        <tissue evidence="1">Vegetative mycelium</tissue>
    </source>
</reference>
<name>U4KX97_PYROM</name>
<accession>U4KX97</accession>
<evidence type="ECO:0000313" key="2">
    <source>
        <dbReference type="Proteomes" id="UP000018144"/>
    </source>
</evidence>
<evidence type="ECO:0000313" key="1">
    <source>
        <dbReference type="EMBL" id="CCX06667.1"/>
    </source>
</evidence>
<dbReference type="AlphaFoldDB" id="U4KX97"/>
<keyword evidence="2" id="KW-1185">Reference proteome</keyword>
<organism evidence="1 2">
    <name type="scientific">Pyronema omphalodes (strain CBS 100304)</name>
    <name type="common">Pyronema confluens</name>
    <dbReference type="NCBI Taxonomy" id="1076935"/>
    <lineage>
        <taxon>Eukaryota</taxon>
        <taxon>Fungi</taxon>
        <taxon>Dikarya</taxon>
        <taxon>Ascomycota</taxon>
        <taxon>Pezizomycotina</taxon>
        <taxon>Pezizomycetes</taxon>
        <taxon>Pezizales</taxon>
        <taxon>Pyronemataceae</taxon>
        <taxon>Pyronema</taxon>
    </lineage>
</organism>
<proteinExistence type="predicted"/>
<dbReference type="EMBL" id="HF935304">
    <property type="protein sequence ID" value="CCX06667.1"/>
    <property type="molecule type" value="Genomic_DNA"/>
</dbReference>
<gene>
    <name evidence="1" type="ORF">PCON_06254</name>
</gene>
<sequence>MQELLSEIGSWEFQRWSAVVRHWSTWKHSGELGCRAGAGGEASKNEVNTESYATTQRRTINIIIACL</sequence>
<protein>
    <submittedName>
        <fullName evidence="1">Uncharacterized protein</fullName>
    </submittedName>
</protein>